<dbReference type="InterPro" id="IPR006016">
    <property type="entry name" value="UspA"/>
</dbReference>
<dbReference type="PRINTS" id="PR01438">
    <property type="entry name" value="UNVRSLSTRESS"/>
</dbReference>
<evidence type="ECO:0000256" key="1">
    <source>
        <dbReference type="ARBA" id="ARBA00008791"/>
    </source>
</evidence>
<evidence type="ECO:0000313" key="3">
    <source>
        <dbReference type="EMBL" id="GAA2437643.1"/>
    </source>
</evidence>
<dbReference type="SUPFAM" id="SSF52402">
    <property type="entry name" value="Adenine nucleotide alpha hydrolases-like"/>
    <property type="match status" value="1"/>
</dbReference>
<gene>
    <name evidence="3" type="ORF">GCM10010191_60680</name>
</gene>
<protein>
    <submittedName>
        <fullName evidence="3">Universal stress protein</fullName>
    </submittedName>
</protein>
<dbReference type="InterPro" id="IPR014729">
    <property type="entry name" value="Rossmann-like_a/b/a_fold"/>
</dbReference>
<dbReference type="Pfam" id="PF00582">
    <property type="entry name" value="Usp"/>
    <property type="match status" value="1"/>
</dbReference>
<proteinExistence type="inferred from homology"/>
<dbReference type="InterPro" id="IPR006015">
    <property type="entry name" value="Universal_stress_UspA"/>
</dbReference>
<dbReference type="PANTHER" id="PTHR46268:SF6">
    <property type="entry name" value="UNIVERSAL STRESS PROTEIN UP12"/>
    <property type="match status" value="1"/>
</dbReference>
<evidence type="ECO:0000259" key="2">
    <source>
        <dbReference type="Pfam" id="PF00582"/>
    </source>
</evidence>
<keyword evidence="4" id="KW-1185">Reference proteome</keyword>
<dbReference type="RefSeq" id="WP_344593518.1">
    <property type="nucleotide sequence ID" value="NZ_BAAARW010000022.1"/>
</dbReference>
<dbReference type="PANTHER" id="PTHR46268">
    <property type="entry name" value="STRESS RESPONSE PROTEIN NHAX"/>
    <property type="match status" value="1"/>
</dbReference>
<dbReference type="Proteomes" id="UP001501231">
    <property type="component" value="Unassembled WGS sequence"/>
</dbReference>
<dbReference type="EMBL" id="BAAARW010000022">
    <property type="protein sequence ID" value="GAA2437643.1"/>
    <property type="molecule type" value="Genomic_DNA"/>
</dbReference>
<comment type="similarity">
    <text evidence="1">Belongs to the universal stress protein A family.</text>
</comment>
<dbReference type="CDD" id="cd00293">
    <property type="entry name" value="USP-like"/>
    <property type="match status" value="1"/>
</dbReference>
<evidence type="ECO:0000313" key="4">
    <source>
        <dbReference type="Proteomes" id="UP001501231"/>
    </source>
</evidence>
<dbReference type="Gene3D" id="3.40.50.620">
    <property type="entry name" value="HUPs"/>
    <property type="match status" value="2"/>
</dbReference>
<comment type="caution">
    <text evidence="3">The sequence shown here is derived from an EMBL/GenBank/DDBJ whole genome shotgun (WGS) entry which is preliminary data.</text>
</comment>
<feature type="domain" description="UspA" evidence="2">
    <location>
        <begin position="4"/>
        <end position="137"/>
    </location>
</feature>
<accession>A0ABP5WVD8</accession>
<name>A0ABP5WVD8_9ACTN</name>
<organism evidence="3 4">
    <name type="scientific">Actinomadura vinacea</name>
    <dbReference type="NCBI Taxonomy" id="115336"/>
    <lineage>
        <taxon>Bacteria</taxon>
        <taxon>Bacillati</taxon>
        <taxon>Actinomycetota</taxon>
        <taxon>Actinomycetes</taxon>
        <taxon>Streptosporangiales</taxon>
        <taxon>Thermomonosporaceae</taxon>
        <taxon>Actinomadura</taxon>
    </lineage>
</organism>
<sequence>MRYPIIVGIDGSAHAWQGLDWAVEHARLHELPLRLVHCSRLLVRDGSFSDTAYEHLEAERTDLLNEARQYALKQSPGLEITIRLRAQEPGHGLVSESEGASLVAVGARGVGGFEGLLFGSVGLHIAAHAHCPVLVVPRAAPFPAEIVVGVDGRRPETDLLEWAFQEAALRGSRLVAVHAIGGEFGSPHQRLVEDIELSEALTGWSARFPDVVVTPVVADRTPPARRRGVGAEGPAGG</sequence>
<reference evidence="4" key="1">
    <citation type="journal article" date="2019" name="Int. J. Syst. Evol. Microbiol.">
        <title>The Global Catalogue of Microorganisms (GCM) 10K type strain sequencing project: providing services to taxonomists for standard genome sequencing and annotation.</title>
        <authorList>
            <consortium name="The Broad Institute Genomics Platform"/>
            <consortium name="The Broad Institute Genome Sequencing Center for Infectious Disease"/>
            <person name="Wu L."/>
            <person name="Ma J."/>
        </authorList>
    </citation>
    <scope>NUCLEOTIDE SEQUENCE [LARGE SCALE GENOMIC DNA]</scope>
    <source>
        <strain evidence="4">JCM 3325</strain>
    </source>
</reference>